<dbReference type="PANTHER" id="PTHR37919:SF2">
    <property type="entry name" value="EXPERA DOMAIN-CONTAINING PROTEIN"/>
    <property type="match status" value="1"/>
</dbReference>
<dbReference type="OrthoDB" id="60858at2759"/>
<name>A0A9W9YYC1_9CNID</name>
<evidence type="ECO:0000313" key="2">
    <source>
        <dbReference type="EMBL" id="KAJ7370268.1"/>
    </source>
</evidence>
<evidence type="ECO:0000313" key="3">
    <source>
        <dbReference type="Proteomes" id="UP001163046"/>
    </source>
</evidence>
<evidence type="ECO:0000256" key="1">
    <source>
        <dbReference type="SAM" id="Phobius"/>
    </source>
</evidence>
<dbReference type="EMBL" id="MU826870">
    <property type="protein sequence ID" value="KAJ7370268.1"/>
    <property type="molecule type" value="Genomic_DNA"/>
</dbReference>
<feature type="transmembrane region" description="Helical" evidence="1">
    <location>
        <begin position="12"/>
        <end position="33"/>
    </location>
</feature>
<dbReference type="Proteomes" id="UP001163046">
    <property type="component" value="Unassembled WGS sequence"/>
</dbReference>
<keyword evidence="3" id="KW-1185">Reference proteome</keyword>
<feature type="transmembrane region" description="Helical" evidence="1">
    <location>
        <begin position="98"/>
        <end position="120"/>
    </location>
</feature>
<keyword evidence="1" id="KW-0472">Membrane</keyword>
<sequence>MAKEKKVYVPSWIVWWLFIAGLICIMDATYIILRPRTMKSQGGDLNYLYRPYNIYVTVDRRYEDLKDDFVKGVSWMNLAEVALNFFAIAMHIKNKAGLVVLLAFMVSAMTLAKTVLYFLVSTPLCSGQHFVNYSDLTRLIFLYIIPNGIWIVVPLLCMVATGRMMVDCMESEENNSKEEVSLKKHTTTLCIPF</sequence>
<keyword evidence="1" id="KW-0812">Transmembrane</keyword>
<feature type="transmembrane region" description="Helical" evidence="1">
    <location>
        <begin position="140"/>
        <end position="161"/>
    </location>
</feature>
<dbReference type="PANTHER" id="PTHR37919">
    <property type="entry name" value="PROTEIN CBG05606"/>
    <property type="match status" value="1"/>
</dbReference>
<proteinExistence type="predicted"/>
<gene>
    <name evidence="2" type="ORF">OS493_033614</name>
</gene>
<reference evidence="2" key="1">
    <citation type="submission" date="2023-01" db="EMBL/GenBank/DDBJ databases">
        <title>Genome assembly of the deep-sea coral Lophelia pertusa.</title>
        <authorList>
            <person name="Herrera S."/>
            <person name="Cordes E."/>
        </authorList>
    </citation>
    <scope>NUCLEOTIDE SEQUENCE</scope>
    <source>
        <strain evidence="2">USNM1676648</strain>
        <tissue evidence="2">Polyp</tissue>
    </source>
</reference>
<organism evidence="2 3">
    <name type="scientific">Desmophyllum pertusum</name>
    <dbReference type="NCBI Taxonomy" id="174260"/>
    <lineage>
        <taxon>Eukaryota</taxon>
        <taxon>Metazoa</taxon>
        <taxon>Cnidaria</taxon>
        <taxon>Anthozoa</taxon>
        <taxon>Hexacorallia</taxon>
        <taxon>Scleractinia</taxon>
        <taxon>Caryophylliina</taxon>
        <taxon>Caryophylliidae</taxon>
        <taxon>Desmophyllum</taxon>
    </lineage>
</organism>
<keyword evidence="1" id="KW-1133">Transmembrane helix</keyword>
<accession>A0A9W9YYC1</accession>
<comment type="caution">
    <text evidence="2">The sequence shown here is derived from an EMBL/GenBank/DDBJ whole genome shotgun (WGS) entry which is preliminary data.</text>
</comment>
<protein>
    <submittedName>
        <fullName evidence="2">Uncharacterized protein</fullName>
    </submittedName>
</protein>
<dbReference type="AlphaFoldDB" id="A0A9W9YYC1"/>